<dbReference type="GO" id="GO:0050660">
    <property type="term" value="F:flavin adenine dinucleotide binding"/>
    <property type="evidence" value="ECO:0007669"/>
    <property type="project" value="TreeGrafter"/>
</dbReference>
<dbReference type="Gene3D" id="3.50.50.100">
    <property type="match status" value="1"/>
</dbReference>
<dbReference type="Proteomes" id="UP000039865">
    <property type="component" value="Unassembled WGS sequence"/>
</dbReference>
<proteinExistence type="inferred from homology"/>
<sequence>MSEYLQYIGIVGKYILGKREPNHLKKKKIVIVGASFAGIHLTQKLLQQDKEEFFEILLIDKNEYFEFMCTNTKSLVDETYFDRTTLKFTKLRESFRSSNVIFKRGKLVRVSDKSQTIDIEVPQEQNISTQNILEVNGKSGQANINYSKVQHIQYDFLVICTGFSYSQPIRGPYDGKTDLLSRKESLTNTKEQIDKAKSILIVGGGPNGVEMLGNLMQGLQGKGKKLGIMTRAPRLLQTMPQQASKIAEDHIKSQGGFVYVNTEYNEEIRAELNYELVFECTGYNFDHTKNYMQGELAYCLDSQTRQIYVNEYMMVTNLNPLEEQSTFDQNGNDKQRTQSKVFNNIFSLGDVCLTRLNEEKSIVPIYYYTDVIVANIMSMSKKQDGNQQKLKTVPEVIPRFYVIPLGSENGILIWNDFVLSGKQNVLLKNMIEKLTMGQLNNSRIIDGIMKVKDISQSAMFWLFSIRPLQCLPCHERRAKRRSNPEERKAIKQKIKELESIQTQIKKNL</sequence>
<dbReference type="PANTHER" id="PTHR43735:SF3">
    <property type="entry name" value="FERROPTOSIS SUPPRESSOR PROTEIN 1"/>
    <property type="match status" value="1"/>
</dbReference>
<dbReference type="Pfam" id="PF07992">
    <property type="entry name" value="Pyr_redox_2"/>
    <property type="match status" value="1"/>
</dbReference>
<evidence type="ECO:0000256" key="4">
    <source>
        <dbReference type="ARBA" id="ARBA00023002"/>
    </source>
</evidence>
<dbReference type="SUPFAM" id="SSF51905">
    <property type="entry name" value="FAD/NAD(P)-binding domain"/>
    <property type="match status" value="2"/>
</dbReference>
<dbReference type="PANTHER" id="PTHR43735">
    <property type="entry name" value="APOPTOSIS-INDUCING FACTOR 1"/>
    <property type="match status" value="1"/>
</dbReference>
<dbReference type="GO" id="GO:0005737">
    <property type="term" value="C:cytoplasm"/>
    <property type="evidence" value="ECO:0007669"/>
    <property type="project" value="TreeGrafter"/>
</dbReference>
<reference evidence="6 7" key="1">
    <citation type="submission" date="2014-06" db="EMBL/GenBank/DDBJ databases">
        <authorList>
            <person name="Swart Estienne"/>
        </authorList>
    </citation>
    <scope>NUCLEOTIDE SEQUENCE [LARGE SCALE GENOMIC DNA]</scope>
    <source>
        <strain evidence="6 7">130c</strain>
    </source>
</reference>
<dbReference type="FunCoup" id="A0A078AKB6">
    <property type="interactions" value="57"/>
</dbReference>
<dbReference type="GO" id="GO:0004174">
    <property type="term" value="F:electron-transferring-flavoprotein dehydrogenase activity"/>
    <property type="evidence" value="ECO:0007669"/>
    <property type="project" value="TreeGrafter"/>
</dbReference>
<evidence type="ECO:0000256" key="2">
    <source>
        <dbReference type="ARBA" id="ARBA00022630"/>
    </source>
</evidence>
<dbReference type="InParanoid" id="A0A078AKB6"/>
<evidence type="ECO:0000259" key="5">
    <source>
        <dbReference type="Pfam" id="PF07992"/>
    </source>
</evidence>
<keyword evidence="2" id="KW-0285">Flavoprotein</keyword>
<keyword evidence="4" id="KW-0560">Oxidoreductase</keyword>
<evidence type="ECO:0000313" key="6">
    <source>
        <dbReference type="EMBL" id="CDW82639.1"/>
    </source>
</evidence>
<keyword evidence="3" id="KW-0274">FAD</keyword>
<feature type="domain" description="FAD/NAD(P)-binding" evidence="5">
    <location>
        <begin position="28"/>
        <end position="270"/>
    </location>
</feature>
<evidence type="ECO:0000256" key="3">
    <source>
        <dbReference type="ARBA" id="ARBA00022827"/>
    </source>
</evidence>
<dbReference type="OMA" id="MQGELAY"/>
<dbReference type="EMBL" id="CCKQ01011098">
    <property type="protein sequence ID" value="CDW82639.1"/>
    <property type="molecule type" value="Genomic_DNA"/>
</dbReference>
<evidence type="ECO:0000313" key="7">
    <source>
        <dbReference type="Proteomes" id="UP000039865"/>
    </source>
</evidence>
<evidence type="ECO:0000256" key="1">
    <source>
        <dbReference type="ARBA" id="ARBA00006442"/>
    </source>
</evidence>
<accession>A0A078AKB6</accession>
<comment type="similarity">
    <text evidence="1">Belongs to the FAD-dependent oxidoreductase family.</text>
</comment>
<gene>
    <name evidence="6" type="primary">Contig8326.g8876</name>
    <name evidence="6" type="ORF">STYLEM_11672</name>
</gene>
<name>A0A078AKB6_STYLE</name>
<dbReference type="OrthoDB" id="410084at2759"/>
<dbReference type="InterPro" id="IPR036188">
    <property type="entry name" value="FAD/NAD-bd_sf"/>
</dbReference>
<dbReference type="InterPro" id="IPR023753">
    <property type="entry name" value="FAD/NAD-binding_dom"/>
</dbReference>
<organism evidence="6 7">
    <name type="scientific">Stylonychia lemnae</name>
    <name type="common">Ciliate</name>
    <dbReference type="NCBI Taxonomy" id="5949"/>
    <lineage>
        <taxon>Eukaryota</taxon>
        <taxon>Sar</taxon>
        <taxon>Alveolata</taxon>
        <taxon>Ciliophora</taxon>
        <taxon>Intramacronucleata</taxon>
        <taxon>Spirotrichea</taxon>
        <taxon>Stichotrichia</taxon>
        <taxon>Sporadotrichida</taxon>
        <taxon>Oxytrichidae</taxon>
        <taxon>Stylonychinae</taxon>
        <taxon>Stylonychia</taxon>
    </lineage>
</organism>
<protein>
    <submittedName>
        <fullName evidence="6">Apoptosis-inducing factor homolog a-like</fullName>
    </submittedName>
</protein>
<keyword evidence="7" id="KW-1185">Reference proteome</keyword>
<dbReference type="AlphaFoldDB" id="A0A078AKB6"/>